<protein>
    <recommendedName>
        <fullName evidence="3">Thioesterase domain-containing protein</fullName>
    </recommendedName>
</protein>
<evidence type="ECO:0000259" key="3">
    <source>
        <dbReference type="Pfam" id="PF03061"/>
    </source>
</evidence>
<dbReference type="InterPro" id="IPR006683">
    <property type="entry name" value="Thioestr_dom"/>
</dbReference>
<dbReference type="Gene3D" id="3.10.129.10">
    <property type="entry name" value="Hotdog Thioesterase"/>
    <property type="match status" value="1"/>
</dbReference>
<proteinExistence type="inferred from homology"/>
<dbReference type="Pfam" id="PF03061">
    <property type="entry name" value="4HBT"/>
    <property type="match status" value="1"/>
</dbReference>
<accession>A0AAW0GT07</accession>
<comment type="similarity">
    <text evidence="1">Belongs to the thioesterase PaaI family.</text>
</comment>
<dbReference type="InterPro" id="IPR039298">
    <property type="entry name" value="ACOT13"/>
</dbReference>
<gene>
    <name evidence="4" type="ORF">QCA50_000423</name>
</gene>
<dbReference type="SUPFAM" id="SSF54637">
    <property type="entry name" value="Thioesterase/thiol ester dehydrase-isomerase"/>
    <property type="match status" value="1"/>
</dbReference>
<dbReference type="AlphaFoldDB" id="A0AAW0GT07"/>
<evidence type="ECO:0000256" key="1">
    <source>
        <dbReference type="ARBA" id="ARBA00008324"/>
    </source>
</evidence>
<name>A0AAW0GT07_9APHY</name>
<keyword evidence="2" id="KW-0378">Hydrolase</keyword>
<evidence type="ECO:0000313" key="4">
    <source>
        <dbReference type="EMBL" id="KAK7695786.1"/>
    </source>
</evidence>
<dbReference type="InterPro" id="IPR029069">
    <property type="entry name" value="HotDog_dom_sf"/>
</dbReference>
<evidence type="ECO:0000313" key="5">
    <source>
        <dbReference type="Proteomes" id="UP001385951"/>
    </source>
</evidence>
<dbReference type="GO" id="GO:0047617">
    <property type="term" value="F:fatty acyl-CoA hydrolase activity"/>
    <property type="evidence" value="ECO:0007669"/>
    <property type="project" value="InterPro"/>
</dbReference>
<sequence>MMKCTPGPNILAQTLMTVPAVGVPDDVRKDFAEAFEQLTNTPGYSHELAKRLEVVELSYYRSKEQPSKMSAIAVCELTVDESMVNDQQILHGGFSAFLVDFCGSIVITLWRICDKYPEWKSHVSKTIDVIYHAPAKVGTRIRIVNTTMSMGKRSMTSRTEIYTKEGDKSQLLVSGTHVKMDFSAKL</sequence>
<keyword evidence="5" id="KW-1185">Reference proteome</keyword>
<dbReference type="Proteomes" id="UP001385951">
    <property type="component" value="Unassembled WGS sequence"/>
</dbReference>
<dbReference type="PANTHER" id="PTHR21660:SF1">
    <property type="entry name" value="ACYL-COENZYME A THIOESTERASE 13"/>
    <property type="match status" value="1"/>
</dbReference>
<evidence type="ECO:0000256" key="2">
    <source>
        <dbReference type="ARBA" id="ARBA00022801"/>
    </source>
</evidence>
<dbReference type="CDD" id="cd03443">
    <property type="entry name" value="PaaI_thioesterase"/>
    <property type="match status" value="1"/>
</dbReference>
<organism evidence="4 5">
    <name type="scientific">Cerrena zonata</name>
    <dbReference type="NCBI Taxonomy" id="2478898"/>
    <lineage>
        <taxon>Eukaryota</taxon>
        <taxon>Fungi</taxon>
        <taxon>Dikarya</taxon>
        <taxon>Basidiomycota</taxon>
        <taxon>Agaricomycotina</taxon>
        <taxon>Agaricomycetes</taxon>
        <taxon>Polyporales</taxon>
        <taxon>Cerrenaceae</taxon>
        <taxon>Cerrena</taxon>
    </lineage>
</organism>
<reference evidence="4 5" key="1">
    <citation type="submission" date="2022-09" db="EMBL/GenBank/DDBJ databases">
        <authorList>
            <person name="Palmer J.M."/>
        </authorList>
    </citation>
    <scope>NUCLEOTIDE SEQUENCE [LARGE SCALE GENOMIC DNA]</scope>
    <source>
        <strain evidence="4 5">DSM 7382</strain>
    </source>
</reference>
<feature type="domain" description="Thioesterase" evidence="3">
    <location>
        <begin position="88"/>
        <end position="168"/>
    </location>
</feature>
<dbReference type="EMBL" id="JASBNA010000001">
    <property type="protein sequence ID" value="KAK7695786.1"/>
    <property type="molecule type" value="Genomic_DNA"/>
</dbReference>
<comment type="caution">
    <text evidence="4">The sequence shown here is derived from an EMBL/GenBank/DDBJ whole genome shotgun (WGS) entry which is preliminary data.</text>
</comment>
<dbReference type="PANTHER" id="PTHR21660">
    <property type="entry name" value="THIOESTERASE SUPERFAMILY MEMBER-RELATED"/>
    <property type="match status" value="1"/>
</dbReference>